<protein>
    <submittedName>
        <fullName evidence="3">Phage baseplate assembly protein V</fullName>
    </submittedName>
</protein>
<name>A0A377I2R7_HAEPH</name>
<proteinExistence type="predicted"/>
<organism evidence="3 4">
    <name type="scientific">Haemophilus parahaemolyticus</name>
    <dbReference type="NCBI Taxonomy" id="735"/>
    <lineage>
        <taxon>Bacteria</taxon>
        <taxon>Pseudomonadati</taxon>
        <taxon>Pseudomonadota</taxon>
        <taxon>Gammaproteobacteria</taxon>
        <taxon>Pasteurellales</taxon>
        <taxon>Pasteurellaceae</taxon>
        <taxon>Haemophilus</taxon>
    </lineage>
</organism>
<feature type="domain" description="Bacteriophage Mu Gp45 N-terminal" evidence="2">
    <location>
        <begin position="24"/>
        <end position="90"/>
    </location>
</feature>
<accession>A0A377I2R7</accession>
<evidence type="ECO:0000313" key="3">
    <source>
        <dbReference type="EMBL" id="STO64745.1"/>
    </source>
</evidence>
<dbReference type="InterPro" id="IPR013046">
    <property type="entry name" value="GpV/Gp45"/>
</dbReference>
<dbReference type="NCBIfam" id="TIGR01644">
    <property type="entry name" value="phage_P2_V"/>
    <property type="match status" value="1"/>
</dbReference>
<keyword evidence="1" id="KW-0812">Transmembrane</keyword>
<gene>
    <name evidence="3" type="ORF">NCTC10794_01821</name>
</gene>
<feature type="transmembrane region" description="Helical" evidence="1">
    <location>
        <begin position="245"/>
        <end position="263"/>
    </location>
</feature>
<keyword evidence="1" id="KW-1133">Transmembrane helix</keyword>
<evidence type="ECO:0000313" key="4">
    <source>
        <dbReference type="Proteomes" id="UP000254867"/>
    </source>
</evidence>
<keyword evidence="1" id="KW-0472">Membrane</keyword>
<evidence type="ECO:0000256" key="1">
    <source>
        <dbReference type="SAM" id="Phobius"/>
    </source>
</evidence>
<dbReference type="InterPro" id="IPR053861">
    <property type="entry name" value="Phage_Mu_Gp45_N"/>
</dbReference>
<dbReference type="AlphaFoldDB" id="A0A377I2R7"/>
<sequence length="289" mass="30979">MRAFSQKVKQVAQGVQEGVRSAFRGVINLVNSADGIQKVQVSGLADETIADVEFMQQFGLTSVPPAGTQVVVIPVGGMTTHSVVVATENGAFRVKNLKGGEVAVYDESGSSIVLRNGKLIEVSCDRFVLHCKEYSVNATSSAKFDTPLLETSQVMTAQGQINGNGGIAVQGGSGASFSGDVSQTGGGFTTTGDVVAGGTSLKTHKHQAQGIEQLPVALFSLLNYRLHIDKPCWGFCKIPFKFDRLLKRFFYAFLFVLCILAIWTEKSARLLGTTHLNRSVHCKMPCISD</sequence>
<dbReference type="Proteomes" id="UP000254867">
    <property type="component" value="Unassembled WGS sequence"/>
</dbReference>
<reference evidence="3 4" key="1">
    <citation type="submission" date="2018-06" db="EMBL/GenBank/DDBJ databases">
        <authorList>
            <consortium name="Pathogen Informatics"/>
            <person name="Doyle S."/>
        </authorList>
    </citation>
    <scope>NUCLEOTIDE SEQUENCE [LARGE SCALE GENOMIC DNA]</scope>
    <source>
        <strain evidence="3 4">NCTC10794</strain>
    </source>
</reference>
<dbReference type="EMBL" id="UGHH01000002">
    <property type="protein sequence ID" value="STO64745.1"/>
    <property type="molecule type" value="Genomic_DNA"/>
</dbReference>
<dbReference type="Pfam" id="PF06890">
    <property type="entry name" value="Phage_Mu_Gp45"/>
    <property type="match status" value="1"/>
</dbReference>
<evidence type="ECO:0000259" key="2">
    <source>
        <dbReference type="Pfam" id="PF06890"/>
    </source>
</evidence>